<protein>
    <submittedName>
        <fullName evidence="2">Serine protease</fullName>
    </submittedName>
</protein>
<evidence type="ECO:0000313" key="3">
    <source>
        <dbReference type="Proteomes" id="UP000825123"/>
    </source>
</evidence>
<dbReference type="RefSeq" id="WP_221288384.1">
    <property type="nucleotide sequence ID" value="NZ_AP024597.1"/>
</dbReference>
<dbReference type="GO" id="GO:0008233">
    <property type="term" value="F:peptidase activity"/>
    <property type="evidence" value="ECO:0007669"/>
    <property type="project" value="UniProtKB-KW"/>
</dbReference>
<reference evidence="2 3" key="1">
    <citation type="submission" date="2021-04" db="EMBL/GenBank/DDBJ databases">
        <title>Complete genome sequence of Stygiolobus sp. KN-1.</title>
        <authorList>
            <person name="Nakamura K."/>
            <person name="Sakai H."/>
            <person name="Kurosawa N."/>
        </authorList>
    </citation>
    <scope>NUCLEOTIDE SEQUENCE [LARGE SCALE GENOMIC DNA]</scope>
    <source>
        <strain evidence="2 3">KN-1</strain>
    </source>
</reference>
<dbReference type="AlphaFoldDB" id="A0A8D5ZKN3"/>
<evidence type="ECO:0000313" key="2">
    <source>
        <dbReference type="EMBL" id="BCU71565.1"/>
    </source>
</evidence>
<feature type="transmembrane region" description="Helical" evidence="1">
    <location>
        <begin position="6"/>
        <end position="25"/>
    </location>
</feature>
<evidence type="ECO:0000256" key="1">
    <source>
        <dbReference type="SAM" id="Phobius"/>
    </source>
</evidence>
<organism evidence="2 3">
    <name type="scientific">Stygiolobus caldivivus</name>
    <dbReference type="NCBI Taxonomy" id="2824673"/>
    <lineage>
        <taxon>Archaea</taxon>
        <taxon>Thermoproteota</taxon>
        <taxon>Thermoprotei</taxon>
        <taxon>Sulfolobales</taxon>
        <taxon>Sulfolobaceae</taxon>
        <taxon>Stygiolobus</taxon>
    </lineage>
</organism>
<dbReference type="Proteomes" id="UP000825123">
    <property type="component" value="Chromosome"/>
</dbReference>
<accession>A0A8D5ZKN3</accession>
<keyword evidence="1" id="KW-0472">Membrane</keyword>
<dbReference type="GO" id="GO:0006508">
    <property type="term" value="P:proteolysis"/>
    <property type="evidence" value="ECO:0007669"/>
    <property type="project" value="UniProtKB-KW"/>
</dbReference>
<keyword evidence="1" id="KW-0812">Transmembrane</keyword>
<sequence length="532" mass="59145">MKKEYLIGILLIILIILAGIVGYLVGKNISGGKLTEQKVVNETTVIKTVYSSGYSDPASIGNGEDYLINPVFPDKTIASQYAYVTSGQGLVFIGNPFSTGNGYLAGAKGAAVVASMLAYQPLTEYNYYLYITAPNYINVPGAVKTDSATVMYLSSMLGQQSALNRSLYFLGDVGLEGYMYSTGVVYQRIVQLYQGGIYYLVVPKMMALAEGQNYQMAQQFAKEHGEVLYTVSSIPQIYQIVTSQQLPQPKGYIDFPVNLSAGYTYLSMIYDQLYNSTTNSSVKETASMYWSMAEKLASEGNYTVFYTFQNPAVEAIQILYQSNPSVNLAQEVMKAVSNAESLSNLWTIETAAEADYLYNQENISDQILANAWAALSLSISAGPTITPSGFYQGLYNEFLTDLYAAEYLDSVTNGNFGNVSLLLQVYRDPNVIYDYGFYANYYAQMAIAFRDYFLKQLNATDQALVLNSIYQYMANETQILESAAAYNDGPSLVGYVMMDYGLSSHNLTYLYYSMPFIRFTMNVEQLTWYIQT</sequence>
<keyword evidence="2" id="KW-0378">Hydrolase</keyword>
<gene>
    <name evidence="2" type="ORF">KN1_28620</name>
</gene>
<proteinExistence type="predicted"/>
<keyword evidence="2" id="KW-0645">Protease</keyword>
<dbReference type="GeneID" id="66164577"/>
<dbReference type="KEGG" id="csty:KN1_28620"/>
<keyword evidence="1" id="KW-1133">Transmembrane helix</keyword>
<dbReference type="EMBL" id="AP024597">
    <property type="protein sequence ID" value="BCU71565.1"/>
    <property type="molecule type" value="Genomic_DNA"/>
</dbReference>
<name>A0A8D5ZKN3_9CREN</name>
<keyword evidence="3" id="KW-1185">Reference proteome</keyword>